<dbReference type="CDD" id="cd03349">
    <property type="entry name" value="LbH_XAT"/>
    <property type="match status" value="1"/>
</dbReference>
<dbReference type="RefSeq" id="WP_073797436.1">
    <property type="nucleotide sequence ID" value="NZ_CP011856.1"/>
</dbReference>
<dbReference type="Proteomes" id="UP000035661">
    <property type="component" value="Chromosome"/>
</dbReference>
<dbReference type="PROSITE" id="PS00101">
    <property type="entry name" value="HEXAPEP_TRANSFERASES"/>
    <property type="match status" value="1"/>
</dbReference>
<dbReference type="GO" id="GO:0016746">
    <property type="term" value="F:acyltransferase activity"/>
    <property type="evidence" value="ECO:0007669"/>
    <property type="project" value="UniProtKB-KW"/>
</dbReference>
<accession>A0A0H3XHJ9</accession>
<keyword evidence="4" id="KW-0046">Antibiotic resistance</keyword>
<reference evidence="7" key="2">
    <citation type="submission" date="2015-06" db="EMBL/GenBank/DDBJ databases">
        <title>Complete genome sequence of Spiroplasma eriocheiris TDA-040725-5 (DSM 21848).</title>
        <authorList>
            <person name="Lo W.-S."/>
            <person name="Kuo C.-H."/>
        </authorList>
    </citation>
    <scope>NUCLEOTIDE SEQUENCE [LARGE SCALE GENOMIC DNA]</scope>
    <source>
        <strain evidence="7">TDA-040725-5</strain>
    </source>
</reference>
<dbReference type="InterPro" id="IPR018357">
    <property type="entry name" value="Hexapep_transf_CS"/>
</dbReference>
<evidence type="ECO:0000256" key="1">
    <source>
        <dbReference type="ARBA" id="ARBA00007274"/>
    </source>
</evidence>
<organism evidence="6 7">
    <name type="scientific">Spiroplasma eriocheiris</name>
    <dbReference type="NCBI Taxonomy" id="315358"/>
    <lineage>
        <taxon>Bacteria</taxon>
        <taxon>Bacillati</taxon>
        <taxon>Mycoplasmatota</taxon>
        <taxon>Mollicutes</taxon>
        <taxon>Entomoplasmatales</taxon>
        <taxon>Spiroplasmataceae</taxon>
        <taxon>Spiroplasma</taxon>
    </lineage>
</organism>
<evidence type="ECO:0000256" key="2">
    <source>
        <dbReference type="ARBA" id="ARBA00022679"/>
    </source>
</evidence>
<evidence type="ECO:0000313" key="7">
    <source>
        <dbReference type="Proteomes" id="UP000035661"/>
    </source>
</evidence>
<name>A0A0H3XHJ9_9MOLU</name>
<keyword evidence="5" id="KW-0012">Acyltransferase</keyword>
<dbReference type="FunFam" id="2.160.10.10:FF:000037">
    <property type="entry name" value="Streptogramin A acetyltransferase"/>
    <property type="match status" value="1"/>
</dbReference>
<gene>
    <name evidence="6" type="ORF">SERIO_v1c06220</name>
</gene>
<dbReference type="PATRIC" id="fig|743698.3.peg.622"/>
<comment type="similarity">
    <text evidence="1">Belongs to the transferase hexapeptide repeat family.</text>
</comment>
<sequence length="208" mass="23534">MPKIKINLPDPNQKYHPKLEGFCFIKNFITNPNIEIGDYTYYYSEDVQEAIEFQNKSILYHFLTIGDKLIIGKFCSIAKETKFIMNGAHHNYASVSTYPFHSLADNDTFTAMLKFLPYKGDTVIGNDVWIGYGAIIMPGITIGNGAIIGAKSLVTKDVPPYAIVGGNPAKILKYRFDQTTIAEIEATEWWNWPPEKISANVEWLITKK</sequence>
<dbReference type="InterPro" id="IPR050179">
    <property type="entry name" value="Trans_hexapeptide_repeat"/>
</dbReference>
<dbReference type="InterPro" id="IPR001451">
    <property type="entry name" value="Hexapep"/>
</dbReference>
<dbReference type="STRING" id="315358.SERIO_v1c06220"/>
<dbReference type="GO" id="GO:0046677">
    <property type="term" value="P:response to antibiotic"/>
    <property type="evidence" value="ECO:0007669"/>
    <property type="project" value="UniProtKB-KW"/>
</dbReference>
<dbReference type="Gene3D" id="2.160.10.10">
    <property type="entry name" value="Hexapeptide repeat proteins"/>
    <property type="match status" value="1"/>
</dbReference>
<protein>
    <submittedName>
        <fullName evidence="6">Acetyltransferase</fullName>
    </submittedName>
</protein>
<dbReference type="AlphaFoldDB" id="A0A0H3XHJ9"/>
<reference evidence="6 7" key="1">
    <citation type="journal article" date="2015" name="Genome Biol. Evol.">
        <title>Found and Lost: The Fates of Horizontally Acquired Genes in Arthropod-Symbiotic Spiroplasma.</title>
        <authorList>
            <person name="Lo W.S."/>
            <person name="Gasparich G.E."/>
            <person name="Kuo C.H."/>
        </authorList>
    </citation>
    <scope>NUCLEOTIDE SEQUENCE [LARGE SCALE GENOMIC DNA]</scope>
    <source>
        <strain evidence="7">TDA-040725-5</strain>
    </source>
</reference>
<keyword evidence="2 6" id="KW-0808">Transferase</keyword>
<dbReference type="EMBL" id="CP011856">
    <property type="protein sequence ID" value="AKM54193.1"/>
    <property type="molecule type" value="Genomic_DNA"/>
</dbReference>
<keyword evidence="3" id="KW-0677">Repeat</keyword>
<dbReference type="SUPFAM" id="SSF51161">
    <property type="entry name" value="Trimeric LpxA-like enzymes"/>
    <property type="match status" value="1"/>
</dbReference>
<evidence type="ECO:0000256" key="3">
    <source>
        <dbReference type="ARBA" id="ARBA00022737"/>
    </source>
</evidence>
<dbReference type="InterPro" id="IPR011004">
    <property type="entry name" value="Trimer_LpxA-like_sf"/>
</dbReference>
<dbReference type="PANTHER" id="PTHR43300">
    <property type="entry name" value="ACETYLTRANSFERASE"/>
    <property type="match status" value="1"/>
</dbReference>
<evidence type="ECO:0000313" key="6">
    <source>
        <dbReference type="EMBL" id="AKM54193.1"/>
    </source>
</evidence>
<evidence type="ECO:0000256" key="5">
    <source>
        <dbReference type="ARBA" id="ARBA00023315"/>
    </source>
</evidence>
<proteinExistence type="inferred from homology"/>
<dbReference type="KEGG" id="seri:SERIO_v1c06220"/>
<dbReference type="Pfam" id="PF00132">
    <property type="entry name" value="Hexapep"/>
    <property type="match status" value="1"/>
</dbReference>
<evidence type="ECO:0000256" key="4">
    <source>
        <dbReference type="ARBA" id="ARBA00023251"/>
    </source>
</evidence>
<keyword evidence="7" id="KW-1185">Reference proteome</keyword>
<dbReference type="PANTHER" id="PTHR43300:SF11">
    <property type="entry name" value="ACETYLTRANSFERASE RV3034C-RELATED"/>
    <property type="match status" value="1"/>
</dbReference>